<dbReference type="AlphaFoldDB" id="A0AAV5UVZ1"/>
<comment type="caution">
    <text evidence="2">The sequence shown here is derived from an EMBL/GenBank/DDBJ whole genome shotgun (WGS) entry which is preliminary data.</text>
</comment>
<protein>
    <submittedName>
        <fullName evidence="2">Uncharacterized protein</fullName>
    </submittedName>
</protein>
<feature type="compositionally biased region" description="Polar residues" evidence="1">
    <location>
        <begin position="391"/>
        <end position="405"/>
    </location>
</feature>
<proteinExistence type="predicted"/>
<feature type="compositionally biased region" description="Basic and acidic residues" evidence="1">
    <location>
        <begin position="23"/>
        <end position="33"/>
    </location>
</feature>
<feature type="region of interest" description="Disordered" evidence="1">
    <location>
        <begin position="1"/>
        <end position="99"/>
    </location>
</feature>
<reference evidence="2" key="1">
    <citation type="submission" date="2023-10" db="EMBL/GenBank/DDBJ databases">
        <title>Genome assembly of Pristionchus species.</title>
        <authorList>
            <person name="Yoshida K."/>
            <person name="Sommer R.J."/>
        </authorList>
    </citation>
    <scope>NUCLEOTIDE SEQUENCE</scope>
    <source>
        <strain evidence="2">RS5133</strain>
    </source>
</reference>
<dbReference type="EMBL" id="BTSY01000001">
    <property type="protein sequence ID" value="GMT09894.1"/>
    <property type="molecule type" value="Genomic_DNA"/>
</dbReference>
<feature type="compositionally biased region" description="Basic residues" evidence="1">
    <location>
        <begin position="47"/>
        <end position="57"/>
    </location>
</feature>
<feature type="compositionally biased region" description="Basic residues" evidence="1">
    <location>
        <begin position="216"/>
        <end position="230"/>
    </location>
</feature>
<evidence type="ECO:0000313" key="2">
    <source>
        <dbReference type="EMBL" id="GMT09894.1"/>
    </source>
</evidence>
<feature type="compositionally biased region" description="Gly residues" evidence="1">
    <location>
        <begin position="160"/>
        <end position="177"/>
    </location>
</feature>
<sequence>YDRHFSECSLSDDKHRKKSKKRSRDDKEKDRSGDRKRKRSREDRSSEKKKKKKKSHKRDLSDREVDGGEDSNAAPASAESVSTNVIPTPILSPDDSFPTTSVPPVTGYILSFGQLDADPLPADAVPLEARQQFARDYGYVEGSGHVDDRRNYGGREYEGGGRSSDGSGEYGYGGMHGGNRRREEIRGNEDQLRTLGHQSTPMFPSNSWPVLDSPTKKRTFPKKSGSRPTRKPPMGINNMRYSLGDTSDEDDHPMVPVVEGLFHRTPSPSDPNPIRPLPYISKPELFKIYPHATVTPPPTVPSHRASPPLIELSDDDDVEPFARFPSSNGDVPLTDPAPRTPEVQRIVGPSDRTIAQPATVSDTPTKIAALEDTVADDRIQEEAHEEDLDQRNSSGTGRSPHSQSTGDEDYQQMHSSTTASPFDNGRDYDSRDAFPVHSPFRTDATKSYYFPPREEEEEEEQ</sequence>
<feature type="compositionally biased region" description="Basic and acidic residues" evidence="1">
    <location>
        <begin position="1"/>
        <end position="14"/>
    </location>
</feature>
<evidence type="ECO:0000313" key="3">
    <source>
        <dbReference type="Proteomes" id="UP001432322"/>
    </source>
</evidence>
<feature type="compositionally biased region" description="Polar residues" evidence="1">
    <location>
        <begin position="412"/>
        <end position="421"/>
    </location>
</feature>
<name>A0AAV5UVZ1_9BILA</name>
<feature type="region of interest" description="Disordered" evidence="1">
    <location>
        <begin position="294"/>
        <end position="461"/>
    </location>
</feature>
<dbReference type="Proteomes" id="UP001432322">
    <property type="component" value="Unassembled WGS sequence"/>
</dbReference>
<feature type="compositionally biased region" description="Basic and acidic residues" evidence="1">
    <location>
        <begin position="180"/>
        <end position="192"/>
    </location>
</feature>
<accession>A0AAV5UVZ1</accession>
<feature type="compositionally biased region" description="Polar residues" evidence="1">
    <location>
        <begin position="196"/>
        <end position="208"/>
    </location>
</feature>
<evidence type="ECO:0000256" key="1">
    <source>
        <dbReference type="SAM" id="MobiDB-lite"/>
    </source>
</evidence>
<feature type="region of interest" description="Disordered" evidence="1">
    <location>
        <begin position="140"/>
        <end position="254"/>
    </location>
</feature>
<feature type="non-terminal residue" evidence="2">
    <location>
        <position position="461"/>
    </location>
</feature>
<feature type="non-terminal residue" evidence="2">
    <location>
        <position position="1"/>
    </location>
</feature>
<organism evidence="2 3">
    <name type="scientific">Pristionchus fissidentatus</name>
    <dbReference type="NCBI Taxonomy" id="1538716"/>
    <lineage>
        <taxon>Eukaryota</taxon>
        <taxon>Metazoa</taxon>
        <taxon>Ecdysozoa</taxon>
        <taxon>Nematoda</taxon>
        <taxon>Chromadorea</taxon>
        <taxon>Rhabditida</taxon>
        <taxon>Rhabditina</taxon>
        <taxon>Diplogasteromorpha</taxon>
        <taxon>Diplogasteroidea</taxon>
        <taxon>Neodiplogasteridae</taxon>
        <taxon>Pristionchus</taxon>
    </lineage>
</organism>
<feature type="compositionally biased region" description="Basic and acidic residues" evidence="1">
    <location>
        <begin position="144"/>
        <end position="159"/>
    </location>
</feature>
<keyword evidence="3" id="KW-1185">Reference proteome</keyword>
<feature type="compositionally biased region" description="Basic and acidic residues" evidence="1">
    <location>
        <begin position="424"/>
        <end position="434"/>
    </location>
</feature>
<gene>
    <name evidence="2" type="ORF">PFISCL1PPCAC_1191</name>
</gene>